<comment type="caution">
    <text evidence="1">The sequence shown here is derived from an EMBL/GenBank/DDBJ whole genome shotgun (WGS) entry which is preliminary data.</text>
</comment>
<reference evidence="1" key="1">
    <citation type="submission" date="2016-10" db="EMBL/GenBank/DDBJ databases">
        <title>Sequence of Gallionella enrichment culture.</title>
        <authorList>
            <person name="Poehlein A."/>
            <person name="Muehling M."/>
            <person name="Daniel R."/>
        </authorList>
    </citation>
    <scope>NUCLEOTIDE SEQUENCE</scope>
</reference>
<accession>A0A1J5QA75</accession>
<sequence length="223" mass="23916">MTLANGTQIPVTVFSGRSNAILLWLPSENGLVPAEFNAAGEISKAGIEVWLADLHTAYFLPVVPSSLQQIPADDVAQLIAAIARSSGKKIYLVSEGNGAALALTAAAALHDDRHGLRGAILLSPNLYVATPEPGEDAQYLPVATATHLPLAILQPELSPWRWHLDQLQVLLNRGGASVAIKLLPKVRDRFYFRDDALPAEQALAPSLPQLIINAYKQLEGNQP</sequence>
<dbReference type="InterPro" id="IPR029058">
    <property type="entry name" value="AB_hydrolase_fold"/>
</dbReference>
<dbReference type="AlphaFoldDB" id="A0A1J5QA75"/>
<evidence type="ECO:0000313" key="1">
    <source>
        <dbReference type="EMBL" id="OIQ72877.1"/>
    </source>
</evidence>
<gene>
    <name evidence="1" type="ORF">GALL_454920</name>
</gene>
<proteinExistence type="predicted"/>
<protein>
    <recommendedName>
        <fullName evidence="2">Alpha/beta hydrolase family protein</fullName>
    </recommendedName>
</protein>
<evidence type="ECO:0008006" key="2">
    <source>
        <dbReference type="Google" id="ProtNLM"/>
    </source>
</evidence>
<dbReference type="Gene3D" id="3.40.50.1820">
    <property type="entry name" value="alpha/beta hydrolase"/>
    <property type="match status" value="1"/>
</dbReference>
<name>A0A1J5QA75_9ZZZZ</name>
<organism evidence="1">
    <name type="scientific">mine drainage metagenome</name>
    <dbReference type="NCBI Taxonomy" id="410659"/>
    <lineage>
        <taxon>unclassified sequences</taxon>
        <taxon>metagenomes</taxon>
        <taxon>ecological metagenomes</taxon>
    </lineage>
</organism>
<dbReference type="SUPFAM" id="SSF53474">
    <property type="entry name" value="alpha/beta-Hydrolases"/>
    <property type="match status" value="1"/>
</dbReference>
<dbReference type="EMBL" id="MLJW01003093">
    <property type="protein sequence ID" value="OIQ72877.1"/>
    <property type="molecule type" value="Genomic_DNA"/>
</dbReference>